<evidence type="ECO:0000313" key="2">
    <source>
        <dbReference type="Proteomes" id="UP000187609"/>
    </source>
</evidence>
<dbReference type="SMR" id="A0A314KSF1"/>
<dbReference type="AlphaFoldDB" id="A0A314KSF1"/>
<dbReference type="Gramene" id="OIT32252">
    <property type="protein sequence ID" value="OIT32252"/>
    <property type="gene ID" value="A4A49_20668"/>
</dbReference>
<proteinExistence type="predicted"/>
<name>A0A314KSF1_NICAT</name>
<evidence type="ECO:0008006" key="3">
    <source>
        <dbReference type="Google" id="ProtNLM"/>
    </source>
</evidence>
<keyword evidence="2" id="KW-1185">Reference proteome</keyword>
<evidence type="ECO:0000313" key="1">
    <source>
        <dbReference type="EMBL" id="OIT32252.1"/>
    </source>
</evidence>
<reference evidence="1" key="1">
    <citation type="submission" date="2016-11" db="EMBL/GenBank/DDBJ databases">
        <title>The genome of Nicotiana attenuata.</title>
        <authorList>
            <person name="Xu S."/>
            <person name="Brockmoeller T."/>
            <person name="Gaquerel E."/>
            <person name="Navarro A."/>
            <person name="Kuhl H."/>
            <person name="Gase K."/>
            <person name="Ling Z."/>
            <person name="Zhou W."/>
            <person name="Kreitzer C."/>
            <person name="Stanke M."/>
            <person name="Tang H."/>
            <person name="Lyons E."/>
            <person name="Pandey P."/>
            <person name="Pandey S.P."/>
            <person name="Timmermann B."/>
            <person name="Baldwin I.T."/>
        </authorList>
    </citation>
    <scope>NUCLEOTIDE SEQUENCE [LARGE SCALE GENOMIC DNA]</scope>
    <source>
        <strain evidence="1">UT</strain>
    </source>
</reference>
<comment type="caution">
    <text evidence="1">The sequence shown here is derived from an EMBL/GenBank/DDBJ whole genome shotgun (WGS) entry which is preliminary data.</text>
</comment>
<gene>
    <name evidence="1" type="ORF">A4A49_20668</name>
</gene>
<sequence>MGDHNSGIAELRKDVDALKGSVETVVNSIAELTSYVETMFVQALEKIRRMMINNGENLVPNGPMLGRKEEIPAARVPRLAENQNHVKNSQVDVVISRFDGTGLKDWLYKCEQFFDMDETLKGSKVKLASYKLEGRALQWHKAS</sequence>
<accession>A0A314KSF1</accession>
<dbReference type="EMBL" id="MJEQ01001095">
    <property type="protein sequence ID" value="OIT32252.1"/>
    <property type="molecule type" value="Genomic_DNA"/>
</dbReference>
<organism evidence="1 2">
    <name type="scientific">Nicotiana attenuata</name>
    <name type="common">Coyote tobacco</name>
    <dbReference type="NCBI Taxonomy" id="49451"/>
    <lineage>
        <taxon>Eukaryota</taxon>
        <taxon>Viridiplantae</taxon>
        <taxon>Streptophyta</taxon>
        <taxon>Embryophyta</taxon>
        <taxon>Tracheophyta</taxon>
        <taxon>Spermatophyta</taxon>
        <taxon>Magnoliopsida</taxon>
        <taxon>eudicotyledons</taxon>
        <taxon>Gunneridae</taxon>
        <taxon>Pentapetalae</taxon>
        <taxon>asterids</taxon>
        <taxon>lamiids</taxon>
        <taxon>Solanales</taxon>
        <taxon>Solanaceae</taxon>
        <taxon>Nicotianoideae</taxon>
        <taxon>Nicotianeae</taxon>
        <taxon>Nicotiana</taxon>
    </lineage>
</organism>
<dbReference type="Proteomes" id="UP000187609">
    <property type="component" value="Unassembled WGS sequence"/>
</dbReference>
<protein>
    <recommendedName>
        <fullName evidence="3">Retrotransposon gag domain-containing protein</fullName>
    </recommendedName>
</protein>